<feature type="domain" description="SRCR" evidence="7">
    <location>
        <begin position="883"/>
        <end position="966"/>
    </location>
</feature>
<feature type="domain" description="SRCR" evidence="7">
    <location>
        <begin position="1215"/>
        <end position="1315"/>
    </location>
</feature>
<dbReference type="Ensembl" id="ENSONIT00000072740.1">
    <property type="protein sequence ID" value="ENSONIP00000061850.1"/>
    <property type="gene ID" value="ENSONIG00000017739.2"/>
</dbReference>
<feature type="domain" description="SRCR" evidence="7">
    <location>
        <begin position="450"/>
        <end position="525"/>
    </location>
</feature>
<feature type="disulfide bond" evidence="5">
    <location>
        <begin position="673"/>
        <end position="737"/>
    </location>
</feature>
<dbReference type="FunFam" id="3.10.250.10:FF:000006">
    <property type="entry name" value="neurotrypsin isoform X2"/>
    <property type="match status" value="9"/>
</dbReference>
<name>A0A669DSQ5_ORENI</name>
<dbReference type="PRINTS" id="PR00258">
    <property type="entry name" value="SPERACTRCPTR"/>
</dbReference>
<dbReference type="PANTHER" id="PTHR48071:SF27">
    <property type="entry name" value="SCAVENGER RECEPTOR CYSTEINE-RICH TYPE 1 PROTEIN M130-LIKE"/>
    <property type="match status" value="1"/>
</dbReference>
<reference evidence="8" key="2">
    <citation type="submission" date="2025-08" db="UniProtKB">
        <authorList>
            <consortium name="Ensembl"/>
        </authorList>
    </citation>
    <scope>IDENTIFICATION</scope>
</reference>
<keyword evidence="4" id="KW-0325">Glycoprotein</keyword>
<feature type="disulfide bond" evidence="5">
    <location>
        <begin position="50"/>
        <end position="111"/>
    </location>
</feature>
<evidence type="ECO:0000313" key="9">
    <source>
        <dbReference type="Proteomes" id="UP000005207"/>
    </source>
</evidence>
<feature type="disulfide bond" evidence="5">
    <location>
        <begin position="416"/>
        <end position="426"/>
    </location>
</feature>
<evidence type="ECO:0000256" key="3">
    <source>
        <dbReference type="ARBA" id="ARBA00023157"/>
    </source>
</evidence>
<dbReference type="Pfam" id="PF00530">
    <property type="entry name" value="SRCR"/>
    <property type="match status" value="12"/>
</dbReference>
<dbReference type="GO" id="GO:0031638">
    <property type="term" value="P:zymogen activation"/>
    <property type="evidence" value="ECO:0007669"/>
    <property type="project" value="TreeGrafter"/>
</dbReference>
<feature type="domain" description="SRCR" evidence="7">
    <location>
        <begin position="347"/>
        <end position="447"/>
    </location>
</feature>
<feature type="disulfide bond" evidence="5">
    <location>
        <begin position="818"/>
        <end position="828"/>
    </location>
</feature>
<feature type="disulfide bond" evidence="5">
    <location>
        <begin position="1284"/>
        <end position="1294"/>
    </location>
</feature>
<reference evidence="8" key="3">
    <citation type="submission" date="2025-09" db="UniProtKB">
        <authorList>
            <consortium name="Ensembl"/>
        </authorList>
    </citation>
    <scope>IDENTIFICATION</scope>
</reference>
<feature type="disulfide bond" evidence="5">
    <location>
        <begin position="142"/>
        <end position="206"/>
    </location>
</feature>
<keyword evidence="2" id="KW-0677">Repeat</keyword>
<evidence type="ECO:0000256" key="2">
    <source>
        <dbReference type="ARBA" id="ARBA00022737"/>
    </source>
</evidence>
<feature type="disulfide bond" evidence="5">
    <location>
        <begin position="1041"/>
        <end position="1051"/>
    </location>
</feature>
<feature type="disulfide bond" evidence="5">
    <location>
        <begin position="372"/>
        <end position="436"/>
    </location>
</feature>
<feature type="disulfide bond" evidence="5">
    <location>
        <begin position="581"/>
        <end position="642"/>
    </location>
</feature>
<keyword evidence="3 5" id="KW-1015">Disulfide bond</keyword>
<dbReference type="InterPro" id="IPR036772">
    <property type="entry name" value="SRCR-like_dom_sf"/>
</dbReference>
<feature type="disulfide bond" evidence="5">
    <location>
        <begin position="717"/>
        <end position="727"/>
    </location>
</feature>
<feature type="domain" description="SRCR" evidence="7">
    <location>
        <begin position="222"/>
        <end position="322"/>
    </location>
</feature>
<comment type="caution">
    <text evidence="5">Lacks conserved residue(s) required for the propagation of feature annotation.</text>
</comment>
<keyword evidence="9" id="KW-1185">Reference proteome</keyword>
<protein>
    <recommendedName>
        <fullName evidence="7">SRCR domain-containing protein</fullName>
    </recommendedName>
</protein>
<dbReference type="PANTHER" id="PTHR48071">
    <property type="entry name" value="SRCR DOMAIN-CONTAINING PROTEIN"/>
    <property type="match status" value="1"/>
</dbReference>
<accession>A0A669DSQ5</accession>
<evidence type="ECO:0000259" key="7">
    <source>
        <dbReference type="PROSITE" id="PS50287"/>
    </source>
</evidence>
<dbReference type="Gene3D" id="3.10.250.10">
    <property type="entry name" value="SRCR-like domain"/>
    <property type="match status" value="12"/>
</dbReference>
<feature type="disulfide bond" evidence="5">
    <location>
        <begin position="155"/>
        <end position="216"/>
    </location>
</feature>
<feature type="domain" description="SRCR" evidence="7">
    <location>
        <begin position="972"/>
        <end position="1072"/>
    </location>
</feature>
<feature type="disulfide bond" evidence="5">
    <location>
        <begin position="686"/>
        <end position="747"/>
    </location>
</feature>
<feature type="disulfide bond" evidence="5">
    <location>
        <begin position="186"/>
        <end position="196"/>
    </location>
</feature>
<feature type="disulfide bond" evidence="5">
    <location>
        <begin position="1160"/>
        <end position="1170"/>
    </location>
</feature>
<feature type="domain" description="SRCR" evidence="7">
    <location>
        <begin position="117"/>
        <end position="217"/>
    </location>
</feature>
<evidence type="ECO:0000256" key="5">
    <source>
        <dbReference type="PROSITE-ProRule" id="PRU00196"/>
    </source>
</evidence>
<dbReference type="GO" id="GO:0004252">
    <property type="term" value="F:serine-type endopeptidase activity"/>
    <property type="evidence" value="ECO:0007669"/>
    <property type="project" value="TreeGrafter"/>
</dbReference>
<proteinExistence type="predicted"/>
<evidence type="ECO:0000313" key="8">
    <source>
        <dbReference type="Ensembl" id="ENSONIP00000061850.1"/>
    </source>
</evidence>
<dbReference type="FunFam" id="3.10.250.10:FF:000003">
    <property type="entry name" value="Deleted in malignant brain tumors 1"/>
    <property type="match status" value="2"/>
</dbReference>
<dbReference type="GeneTree" id="ENSGT00950000183145"/>
<feature type="chain" id="PRO_5025666037" description="SRCR domain-containing protein" evidence="6">
    <location>
        <begin position="18"/>
        <end position="1332"/>
    </location>
</feature>
<feature type="domain" description="SRCR" evidence="7">
    <location>
        <begin position="1091"/>
        <end position="1191"/>
    </location>
</feature>
<dbReference type="SUPFAM" id="SSF56487">
    <property type="entry name" value="SRCR-like"/>
    <property type="match status" value="12"/>
</dbReference>
<feature type="signal peptide" evidence="6">
    <location>
        <begin position="1"/>
        <end position="17"/>
    </location>
</feature>
<feature type="disulfide bond" evidence="5">
    <location>
        <begin position="1253"/>
        <end position="1314"/>
    </location>
</feature>
<evidence type="ECO:0000256" key="4">
    <source>
        <dbReference type="ARBA" id="ARBA00023180"/>
    </source>
</evidence>
<feature type="domain" description="SRCR" evidence="7">
    <location>
        <begin position="648"/>
        <end position="748"/>
    </location>
</feature>
<feature type="disulfide bond" evidence="5">
    <location>
        <begin position="247"/>
        <end position="311"/>
    </location>
</feature>
<dbReference type="FunFam" id="3.10.250.10:FF:000009">
    <property type="entry name" value="WC1"/>
    <property type="match status" value="1"/>
</dbReference>
<feature type="disulfide bond" evidence="5">
    <location>
        <begin position="37"/>
        <end position="101"/>
    </location>
</feature>
<dbReference type="PROSITE" id="PS00420">
    <property type="entry name" value="SRCR_1"/>
    <property type="match status" value="11"/>
</dbReference>
<feature type="domain" description="SRCR" evidence="7">
    <location>
        <begin position="749"/>
        <end position="849"/>
    </location>
</feature>
<feature type="disulfide bond" evidence="5">
    <location>
        <begin position="1129"/>
        <end position="1190"/>
    </location>
</feature>
<feature type="disulfide bond" evidence="5">
    <location>
        <begin position="568"/>
        <end position="632"/>
    </location>
</feature>
<dbReference type="InterPro" id="IPR001190">
    <property type="entry name" value="SRCR"/>
</dbReference>
<feature type="domain" description="SRCR" evidence="7">
    <location>
        <begin position="12"/>
        <end position="112"/>
    </location>
</feature>
<feature type="disulfide bond" evidence="5">
    <location>
        <begin position="81"/>
        <end position="91"/>
    </location>
</feature>
<feature type="disulfide bond" evidence="5">
    <location>
        <begin position="774"/>
        <end position="838"/>
    </location>
</feature>
<evidence type="ECO:0000256" key="6">
    <source>
        <dbReference type="SAM" id="SignalP"/>
    </source>
</evidence>
<feature type="domain" description="SRCR" evidence="7">
    <location>
        <begin position="543"/>
        <end position="643"/>
    </location>
</feature>
<feature type="disulfide bond" evidence="5">
    <location>
        <begin position="997"/>
        <end position="1061"/>
    </location>
</feature>
<feature type="disulfide bond" evidence="5">
    <location>
        <begin position="1240"/>
        <end position="1304"/>
    </location>
</feature>
<evidence type="ECO:0000256" key="1">
    <source>
        <dbReference type="ARBA" id="ARBA00022729"/>
    </source>
</evidence>
<reference evidence="9" key="1">
    <citation type="submission" date="2012-01" db="EMBL/GenBank/DDBJ databases">
        <title>The Genome Sequence of Oreochromis niloticus (Nile Tilapia).</title>
        <authorList>
            <consortium name="Broad Institute Genome Assembly Team"/>
            <consortium name="Broad Institute Sequencing Platform"/>
            <person name="Di Palma F."/>
            <person name="Johnson J."/>
            <person name="Lander E.S."/>
            <person name="Lindblad-Toh K."/>
        </authorList>
    </citation>
    <scope>NUCLEOTIDE SEQUENCE [LARGE SCALE GENOMIC DNA]</scope>
</reference>
<feature type="disulfide bond" evidence="5">
    <location>
        <begin position="956"/>
        <end position="966"/>
    </location>
</feature>
<dbReference type="GO" id="GO:0005886">
    <property type="term" value="C:plasma membrane"/>
    <property type="evidence" value="ECO:0007669"/>
    <property type="project" value="TreeGrafter"/>
</dbReference>
<feature type="disulfide bond" evidence="5">
    <location>
        <begin position="1116"/>
        <end position="1180"/>
    </location>
</feature>
<feature type="disulfide bond" evidence="5">
    <location>
        <begin position="260"/>
        <end position="321"/>
    </location>
</feature>
<organism evidence="8 9">
    <name type="scientific">Oreochromis niloticus</name>
    <name type="common">Nile tilapia</name>
    <name type="synonym">Tilapia nilotica</name>
    <dbReference type="NCBI Taxonomy" id="8128"/>
    <lineage>
        <taxon>Eukaryota</taxon>
        <taxon>Metazoa</taxon>
        <taxon>Chordata</taxon>
        <taxon>Craniata</taxon>
        <taxon>Vertebrata</taxon>
        <taxon>Euteleostomi</taxon>
        <taxon>Actinopterygii</taxon>
        <taxon>Neopterygii</taxon>
        <taxon>Teleostei</taxon>
        <taxon>Neoteleostei</taxon>
        <taxon>Acanthomorphata</taxon>
        <taxon>Ovalentaria</taxon>
        <taxon>Cichlomorphae</taxon>
        <taxon>Cichliformes</taxon>
        <taxon>Cichlidae</taxon>
        <taxon>African cichlids</taxon>
        <taxon>Pseudocrenilabrinae</taxon>
        <taxon>Oreochromini</taxon>
        <taxon>Oreochromis</taxon>
    </lineage>
</organism>
<keyword evidence="1 6" id="KW-0732">Signal</keyword>
<dbReference type="SMART" id="SM00202">
    <property type="entry name" value="SR"/>
    <property type="match status" value="12"/>
</dbReference>
<dbReference type="PROSITE" id="PS50287">
    <property type="entry name" value="SRCR_2"/>
    <property type="match status" value="12"/>
</dbReference>
<feature type="disulfide bond" evidence="5">
    <location>
        <begin position="612"/>
        <end position="622"/>
    </location>
</feature>
<sequence length="1332" mass="141928">MFLVFLLAASPMRLVNGNNSCSGRVEVLHAGQWGTVCDDLWDLNDANVVCRQMGCGQARAALQSAAFGQGSGHIWLDDVSCLGNEQSMTDCKHQPFGVHNCVHGEDAGVICEFNSPVRLVNGHSYCSGRVEVFNAGEWGTVCDDSWDLNDVSVVCRQLGCGRARAALQSAAFGQGSGPIWLDDVACSGSELSLTDCSHSGFGVHNCGHSEDAAVICESDSPLRLVNGENRCSGRVEVFNNGQWGTVCDDSWDLNDASVVCRQLGCGRARSALRNAAFGQGSGPIWLDDVACFGNELSITQCSHPGFGVHNCRHGEDAGVICDEVNTTTPVLPTTTPVGNSTAVEGEVRLVNGNSSCSGRVEIFHSGQWGTVCDDAWSLVDAQVVCRQLGCGTVLSAPTNAQFGQGNGPIWLDDVTCTGNESKLSECRHRGFGSHNCGHSEDAGVVCKFYVRLVNGNSSCSGRVEIFHSGQWGTVCDDNWGLSDAQVVCRQLGCGRVLSAPTNAQFGQGSGPIWLDDVTCTGSESNTPIDSVPSFGFLLAASSVRLVSGENRCSGRVEIFNDGQWGTVCDDLWDLNDANVVCRQLGCGSARSALQNAAFGQGSGPIWLDDVDCFGNESSITDCRHNGLGVHNCGHDEDASIICEGKFYVRLVNGNSSCSGRVEIFHSGQWGTVCDDAWGLVDAQVVCRQLGCGTVLSAPTNAQFGQGNGPIWLDDVTCTGNESKLSECQHRGFGSHDCSHSEDAGVVCEVRLVNGENRCSGRVEVFNDGQWGTVCDDLWDLNDANVVCRQLGCGSARSALQNAAFGQGSGPIWLDNVDCVGNESSITDCRHNGLGVHNCGHNEDASVVCECNHNARVLFSTVDRLTNPPVSVAAELHSTMACNDFLVNGNSSCSGRVEIFHSGQWGTVCDDFWDLNDANVVCRQLGCGIARSSSLQNAAFGQGSRPIWFDNVGFHDCGHHEDASVVCEFEGEVRLVNGNSSCSGRVEIFHSGQWGTVCDDAWGLVDAQVVCRQLGCGRVFSAPTNARFGQGSGPIWLDEVTCTGSESKLSECRHEGFGSHNCAHSEDAGVVCEVPPIDSVPSFGFLLAASSVRLVNGQNRCSGRVEIFNNGQWGTVCDDSWDLNDANVVCRQLGCGSARSALQNAAFGQGSGPIWLDDVDCFGNEPSITDCRHNGLGVHNCGHNEDAGIICEGKFYAYFRYPLVPSFGFLLAASSVRLVNGQNRCSGRVEIFNNGQWGTVCDDSWDLNDANVVCRQLGCGSARSALQNAAFGQGSGPIWLDDVDCFGNEPSITDCRHNGLGVHNCGHNEDAGIICEGKFYAYFRYPLLLTADI</sequence>
<feature type="disulfide bond" evidence="5">
    <location>
        <begin position="385"/>
        <end position="446"/>
    </location>
</feature>
<feature type="disulfide bond" evidence="5">
    <location>
        <begin position="291"/>
        <end position="301"/>
    </location>
</feature>
<feature type="disulfide bond" evidence="5">
    <location>
        <begin position="787"/>
        <end position="848"/>
    </location>
</feature>
<dbReference type="Proteomes" id="UP000005207">
    <property type="component" value="Linkage group LG6"/>
</dbReference>
<feature type="disulfide bond" evidence="5">
    <location>
        <begin position="1010"/>
        <end position="1071"/>
    </location>
</feature>